<organism evidence="2 3">
    <name type="scientific">Virgibacillus salarius</name>
    <dbReference type="NCBI Taxonomy" id="447199"/>
    <lineage>
        <taxon>Bacteria</taxon>
        <taxon>Bacillati</taxon>
        <taxon>Bacillota</taxon>
        <taxon>Bacilli</taxon>
        <taxon>Bacillales</taxon>
        <taxon>Bacillaceae</taxon>
        <taxon>Virgibacillus</taxon>
    </lineage>
</organism>
<feature type="transmembrane region" description="Helical" evidence="1">
    <location>
        <begin position="36"/>
        <end position="55"/>
    </location>
</feature>
<keyword evidence="1" id="KW-0472">Membrane</keyword>
<accession>A0A941IB93</accession>
<evidence type="ECO:0000313" key="3">
    <source>
        <dbReference type="Proteomes" id="UP000675284"/>
    </source>
</evidence>
<comment type="caution">
    <text evidence="2">The sequence shown here is derived from an EMBL/GenBank/DDBJ whole genome shotgun (WGS) entry which is preliminary data.</text>
</comment>
<dbReference type="InterPro" id="IPR048147">
    <property type="entry name" value="CBO0543-like"/>
</dbReference>
<gene>
    <name evidence="2" type="ORF">KCX74_09035</name>
</gene>
<dbReference type="RefSeq" id="WP_121605150.1">
    <property type="nucleotide sequence ID" value="NZ_CP115959.1"/>
</dbReference>
<feature type="transmembrane region" description="Helical" evidence="1">
    <location>
        <begin position="157"/>
        <end position="176"/>
    </location>
</feature>
<keyword evidence="1" id="KW-0812">Transmembrane</keyword>
<keyword evidence="1" id="KW-1133">Transmembrane helix</keyword>
<protein>
    <submittedName>
        <fullName evidence="2">Uncharacterized protein</fullName>
    </submittedName>
</protein>
<feature type="transmembrane region" description="Helical" evidence="1">
    <location>
        <begin position="132"/>
        <end position="151"/>
    </location>
</feature>
<dbReference type="AlphaFoldDB" id="A0A941IB93"/>
<reference evidence="2" key="1">
    <citation type="submission" date="2021-04" db="EMBL/GenBank/DDBJ databases">
        <title>Isolation and polyphasic classification of algal microorganism.</title>
        <authorList>
            <person name="Wang S."/>
        </authorList>
    </citation>
    <scope>NUCLEOTIDE SEQUENCE</scope>
    <source>
        <strain evidence="2">720a</strain>
    </source>
</reference>
<dbReference type="NCBIfam" id="NF041644">
    <property type="entry name" value="CBO0543_fam"/>
    <property type="match status" value="1"/>
</dbReference>
<proteinExistence type="predicted"/>
<feature type="transmembrane region" description="Helical" evidence="1">
    <location>
        <begin position="100"/>
        <end position="120"/>
    </location>
</feature>
<dbReference type="EMBL" id="JAGSOT010000022">
    <property type="protein sequence ID" value="MBR7796186.1"/>
    <property type="molecule type" value="Genomic_DNA"/>
</dbReference>
<keyword evidence="3" id="KW-1185">Reference proteome</keyword>
<dbReference type="Proteomes" id="UP000675284">
    <property type="component" value="Unassembled WGS sequence"/>
</dbReference>
<feature type="transmembrane region" description="Helical" evidence="1">
    <location>
        <begin position="64"/>
        <end position="88"/>
    </location>
</feature>
<name>A0A941IB93_9BACI</name>
<evidence type="ECO:0000313" key="2">
    <source>
        <dbReference type="EMBL" id="MBR7796186.1"/>
    </source>
</evidence>
<evidence type="ECO:0000256" key="1">
    <source>
        <dbReference type="SAM" id="Phobius"/>
    </source>
</evidence>
<sequence length="187" mass="21734">MTVNEGLQQTENAYNQLVEVNRLMVDAVFNAFLFSWQWWLGIGLFIIPWLIWFLFRNKKSTGRLLIGGFITIILSLLIDLIALSYGLWSYPMKFSPISPLLFLPYHLAMAPVAVMFVLQIKPNWNPLLKGSIFAAIAAFGGMNLFNAIDFYNPKGWSTFYDFFIYLFLIMIAYLFYNMDSYKKITDK</sequence>